<evidence type="ECO:0000256" key="1">
    <source>
        <dbReference type="SAM" id="MobiDB-lite"/>
    </source>
</evidence>
<reference evidence="3 4" key="1">
    <citation type="submission" date="2018-07" db="EMBL/GenBank/DDBJ databases">
        <title>Genome sequences of Haloplanus sp. CBA1112.</title>
        <authorList>
            <person name="Kim Y.B."/>
            <person name="Roh S.W."/>
        </authorList>
    </citation>
    <scope>NUCLEOTIDE SEQUENCE [LARGE SCALE GENOMIC DNA]</scope>
    <source>
        <strain evidence="3 4">CBA1112</strain>
    </source>
</reference>
<name>A0A345EF95_9EURY</name>
<organism evidence="3 4">
    <name type="scientific">Haloplanus rubicundus</name>
    <dbReference type="NCBI Taxonomy" id="1547898"/>
    <lineage>
        <taxon>Archaea</taxon>
        <taxon>Methanobacteriati</taxon>
        <taxon>Methanobacteriota</taxon>
        <taxon>Stenosarchaea group</taxon>
        <taxon>Halobacteria</taxon>
        <taxon>Halobacteriales</taxon>
        <taxon>Haloferacaceae</taxon>
        <taxon>Haloplanus</taxon>
    </lineage>
</organism>
<feature type="region of interest" description="Disordered" evidence="1">
    <location>
        <begin position="39"/>
        <end position="66"/>
    </location>
</feature>
<feature type="compositionally biased region" description="Polar residues" evidence="1">
    <location>
        <begin position="1"/>
        <end position="12"/>
    </location>
</feature>
<accession>A0A345EF95</accession>
<gene>
    <name evidence="3" type="ORF">DU484_13995</name>
</gene>
<dbReference type="Pfam" id="PF23921">
    <property type="entry name" value="DUF7260"/>
    <property type="match status" value="1"/>
</dbReference>
<evidence type="ECO:0000313" key="4">
    <source>
        <dbReference type="Proteomes" id="UP000252985"/>
    </source>
</evidence>
<feature type="domain" description="DUF7260" evidence="2">
    <location>
        <begin position="5"/>
        <end position="251"/>
    </location>
</feature>
<evidence type="ECO:0000259" key="2">
    <source>
        <dbReference type="Pfam" id="PF23921"/>
    </source>
</evidence>
<proteinExistence type="predicted"/>
<dbReference type="Proteomes" id="UP000252985">
    <property type="component" value="Chromosome"/>
</dbReference>
<sequence>MTVTTHIESAQSRVRAEREAVERKREAVETFAERVADLSTDPTPSAAAGVTATAGPRRHGESGAADRCRTVRTAFAETIRPHSLDDTDDSEPLLSTIRAELTDGIAVALAPTTDVPFSAELKKAIVAETHARRVEAETLVAALDRERSALGDAASTVEAVTGRLADADETPLTDLGFDALRVRHETLATHRDRCRDLAHRRQAFLDESTAPNSGAGIDHRTLVPCLYADFPVDHPVLSTVARLDAVCLNCQRAVRDHLVRRA</sequence>
<dbReference type="EMBL" id="CP031148">
    <property type="protein sequence ID" value="AXG10867.1"/>
    <property type="molecule type" value="Genomic_DNA"/>
</dbReference>
<dbReference type="InterPro" id="IPR055684">
    <property type="entry name" value="DUF7260"/>
</dbReference>
<feature type="region of interest" description="Disordered" evidence="1">
    <location>
        <begin position="1"/>
        <end position="21"/>
    </location>
</feature>
<dbReference type="RefSeq" id="WP_114606253.1">
    <property type="nucleotide sequence ID" value="NZ_CP031148.1"/>
</dbReference>
<dbReference type="KEGG" id="haq:DU484_13995"/>
<evidence type="ECO:0000313" key="3">
    <source>
        <dbReference type="EMBL" id="AXG10867.1"/>
    </source>
</evidence>
<dbReference type="AlphaFoldDB" id="A0A345EF95"/>
<dbReference type="GeneID" id="37288111"/>
<protein>
    <recommendedName>
        <fullName evidence="2">DUF7260 domain-containing protein</fullName>
    </recommendedName>
</protein>